<dbReference type="EMBL" id="JABVCQ010000007">
    <property type="protein sequence ID" value="MBB1125508.1"/>
    <property type="molecule type" value="Genomic_DNA"/>
</dbReference>
<dbReference type="RefSeq" id="WP_182582927.1">
    <property type="nucleotide sequence ID" value="NZ_JABVCQ010000007.1"/>
</dbReference>
<evidence type="ECO:0000313" key="1">
    <source>
        <dbReference type="EMBL" id="MBB1125508.1"/>
    </source>
</evidence>
<proteinExistence type="predicted"/>
<keyword evidence="2" id="KW-1185">Reference proteome</keyword>
<name>A0A839HE33_9GAMM</name>
<dbReference type="Proteomes" id="UP000548632">
    <property type="component" value="Unassembled WGS sequence"/>
</dbReference>
<sequence>MKTVKDVKEKYPNVNGDTPIIYDGHRYLSVNRLKYFLEEYPYDEIRRKLDCGIPHHDWLTLLGIVGFNLQCVSRDLLIYRVTLK</sequence>
<gene>
    <name evidence="1" type="ORF">HUK38_04590</name>
</gene>
<evidence type="ECO:0000313" key="2">
    <source>
        <dbReference type="Proteomes" id="UP000548632"/>
    </source>
</evidence>
<comment type="caution">
    <text evidence="1">The sequence shown here is derived from an EMBL/GenBank/DDBJ whole genome shotgun (WGS) entry which is preliminary data.</text>
</comment>
<reference evidence="1 2" key="1">
    <citation type="journal article" date="2020" name="Arch. Microbiol.">
        <title>The genome sequence of the giant phototrophic gammaproteobacterium Thiospirillum jenense gives insight into its physiological properties and phylogenetic relationships.</title>
        <authorList>
            <person name="Imhoff J.F."/>
            <person name="Meyer T.E."/>
            <person name="Kyndt J.A."/>
        </authorList>
    </citation>
    <scope>NUCLEOTIDE SEQUENCE [LARGE SCALE GENOMIC DNA]</scope>
    <source>
        <strain evidence="1 2">DSM 216</strain>
    </source>
</reference>
<organism evidence="1 2">
    <name type="scientific">Thiospirillum jenense</name>
    <dbReference type="NCBI Taxonomy" id="1653858"/>
    <lineage>
        <taxon>Bacteria</taxon>
        <taxon>Pseudomonadati</taxon>
        <taxon>Pseudomonadota</taxon>
        <taxon>Gammaproteobacteria</taxon>
        <taxon>Chromatiales</taxon>
        <taxon>Chromatiaceae</taxon>
        <taxon>Thiospirillum</taxon>
    </lineage>
</organism>
<protein>
    <submittedName>
        <fullName evidence="1">Uncharacterized protein</fullName>
    </submittedName>
</protein>
<accession>A0A839HE33</accession>
<dbReference type="AlphaFoldDB" id="A0A839HE33"/>